<gene>
    <name evidence="1" type="ORF">WCN91_05170</name>
</gene>
<accession>A0ABU9MWY8</accession>
<dbReference type="Proteomes" id="UP001447008">
    <property type="component" value="Unassembled WGS sequence"/>
</dbReference>
<evidence type="ECO:0000313" key="2">
    <source>
        <dbReference type="Proteomes" id="UP001447008"/>
    </source>
</evidence>
<reference evidence="1 2" key="1">
    <citation type="submission" date="2024-03" db="EMBL/GenBank/DDBJ databases">
        <title>Pseudoalteromonas qingdaonensis sp. nov., isolated from the intestines of marine benthic organisms.</title>
        <authorList>
            <person name="Lin X."/>
            <person name="Fang S."/>
            <person name="Hu X."/>
        </authorList>
    </citation>
    <scope>NUCLEOTIDE SEQUENCE [LARGE SCALE GENOMIC DNA]</scope>
    <source>
        <strain evidence="1 2">YIC-827</strain>
    </source>
</reference>
<evidence type="ECO:0000313" key="1">
    <source>
        <dbReference type="EMBL" id="MEM0514819.1"/>
    </source>
</evidence>
<proteinExistence type="predicted"/>
<keyword evidence="2" id="KW-1185">Reference proteome</keyword>
<organism evidence="1 2">
    <name type="scientific">Pseudoalteromonas qingdaonensis</name>
    <dbReference type="NCBI Taxonomy" id="3131913"/>
    <lineage>
        <taxon>Bacteria</taxon>
        <taxon>Pseudomonadati</taxon>
        <taxon>Pseudomonadota</taxon>
        <taxon>Gammaproteobacteria</taxon>
        <taxon>Alteromonadales</taxon>
        <taxon>Pseudoalteromonadaceae</taxon>
        <taxon>Pseudoalteromonas</taxon>
    </lineage>
</organism>
<dbReference type="EMBL" id="JBCGCU010000004">
    <property type="protein sequence ID" value="MEM0514819.1"/>
    <property type="molecule type" value="Genomic_DNA"/>
</dbReference>
<sequence>MTELSAAASHNTDDNWLEAEVCYIELEGGFFGLVTKDGKRLLPLNLPAQFSKPGAKVKLRGHEQREVMTIQQWGTPFHVIEIAFAHPDGADNKPYNSLI</sequence>
<comment type="caution">
    <text evidence="1">The sequence shown here is derived from an EMBL/GenBank/DDBJ whole genome shotgun (WGS) entry which is preliminary data.</text>
</comment>
<name>A0ABU9MWY8_9GAMM</name>
<protein>
    <submittedName>
        <fullName evidence="1">Uncharacterized protein</fullName>
    </submittedName>
</protein>
<dbReference type="RefSeq" id="WP_342676940.1">
    <property type="nucleotide sequence ID" value="NZ_JBCGCU010000004.1"/>
</dbReference>